<dbReference type="PANTHER" id="PTHR35337">
    <property type="entry name" value="SLR1478 PROTEIN"/>
    <property type="match status" value="1"/>
</dbReference>
<feature type="transmembrane region" description="Helical" evidence="1">
    <location>
        <begin position="78"/>
        <end position="96"/>
    </location>
</feature>
<gene>
    <name evidence="2" type="ORF">HRJ53_14590</name>
</gene>
<reference evidence="2" key="1">
    <citation type="submission" date="2020-06" db="EMBL/GenBank/DDBJ databases">
        <title>Legume-microbial interactions unlock mineral nutrients during tropical forest succession.</title>
        <authorList>
            <person name="Epihov D.Z."/>
        </authorList>
    </citation>
    <scope>NUCLEOTIDE SEQUENCE [LARGE SCALE GENOMIC DNA]</scope>
    <source>
        <strain evidence="2">Pan2503</strain>
    </source>
</reference>
<keyword evidence="3" id="KW-1185">Reference proteome</keyword>
<feature type="transmembrane region" description="Helical" evidence="1">
    <location>
        <begin position="117"/>
        <end position="136"/>
    </location>
</feature>
<accession>A0A7V8NRS8</accession>
<dbReference type="AlphaFoldDB" id="A0A7V8NRS8"/>
<dbReference type="PANTHER" id="PTHR35337:SF1">
    <property type="entry name" value="SLR1478 PROTEIN"/>
    <property type="match status" value="1"/>
</dbReference>
<keyword evidence="1" id="KW-0472">Membrane</keyword>
<feature type="transmembrane region" description="Helical" evidence="1">
    <location>
        <begin position="12"/>
        <end position="33"/>
    </location>
</feature>
<name>A0A7V8NRS8_9BACT</name>
<evidence type="ECO:0000313" key="3">
    <source>
        <dbReference type="Proteomes" id="UP000567293"/>
    </source>
</evidence>
<keyword evidence="1" id="KW-0812">Transmembrane</keyword>
<dbReference type="Proteomes" id="UP000567293">
    <property type="component" value="Unassembled WGS sequence"/>
</dbReference>
<keyword evidence="1" id="KW-1133">Transmembrane helix</keyword>
<protein>
    <submittedName>
        <fullName evidence="2">Stage II sporulation protein M</fullName>
    </submittedName>
</protein>
<sequence length="182" mass="18870">MWTHSIVTIKPLASSAILTNNLSVSFATFALGITAGVGTVYMMLVNGLLIGVISAACWREGMSLQLWSFVAAHGILELPAIFIAGGAGLGIARGLLFPGTLPRRESLAQAGARSVRLVLGTIPLLLVASFVEGFVSPTDLNPAIKFLLSGALGTLLVLYLLSGTSPQRQAPSSAVAAPDSRR</sequence>
<dbReference type="Pfam" id="PF01944">
    <property type="entry name" value="SpoIIM"/>
    <property type="match status" value="1"/>
</dbReference>
<feature type="transmembrane region" description="Helical" evidence="1">
    <location>
        <begin position="142"/>
        <end position="161"/>
    </location>
</feature>
<dbReference type="EMBL" id="JACDQQ010001401">
    <property type="protein sequence ID" value="MBA0086211.1"/>
    <property type="molecule type" value="Genomic_DNA"/>
</dbReference>
<comment type="caution">
    <text evidence="2">The sequence shown here is derived from an EMBL/GenBank/DDBJ whole genome shotgun (WGS) entry which is preliminary data.</text>
</comment>
<proteinExistence type="predicted"/>
<dbReference type="InterPro" id="IPR002798">
    <property type="entry name" value="SpoIIM-like"/>
</dbReference>
<evidence type="ECO:0000313" key="2">
    <source>
        <dbReference type="EMBL" id="MBA0086211.1"/>
    </source>
</evidence>
<organism evidence="2 3">
    <name type="scientific">Candidatus Acidiferrum panamense</name>
    <dbReference type="NCBI Taxonomy" id="2741543"/>
    <lineage>
        <taxon>Bacteria</taxon>
        <taxon>Pseudomonadati</taxon>
        <taxon>Acidobacteriota</taxon>
        <taxon>Terriglobia</taxon>
        <taxon>Candidatus Acidiferrales</taxon>
        <taxon>Candidatus Acidiferrum</taxon>
    </lineage>
</organism>
<evidence type="ECO:0000256" key="1">
    <source>
        <dbReference type="SAM" id="Phobius"/>
    </source>
</evidence>